<evidence type="ECO:0000313" key="1">
    <source>
        <dbReference type="EMBL" id="KAI0043024.1"/>
    </source>
</evidence>
<comment type="caution">
    <text evidence="1">The sequence shown here is derived from an EMBL/GenBank/DDBJ whole genome shotgun (WGS) entry which is preliminary data.</text>
</comment>
<name>A0ACB8RFW8_9AGAM</name>
<organism evidence="1 2">
    <name type="scientific">Auriscalpium vulgare</name>
    <dbReference type="NCBI Taxonomy" id="40419"/>
    <lineage>
        <taxon>Eukaryota</taxon>
        <taxon>Fungi</taxon>
        <taxon>Dikarya</taxon>
        <taxon>Basidiomycota</taxon>
        <taxon>Agaricomycotina</taxon>
        <taxon>Agaricomycetes</taxon>
        <taxon>Russulales</taxon>
        <taxon>Auriscalpiaceae</taxon>
        <taxon>Auriscalpium</taxon>
    </lineage>
</organism>
<sequence>MASLVTEAAKTAHAAATALLAKAQVKPGDTLPLAVTVKETDPATPITLALTGKTILVGVPGAFTPPCSSHAPGYIEQYDAFKAKGVTDIYIIAVNDAFVTTAWKKKLAPDGSAVHFIADDQGSFIGQLGLLQDATGLLGAPRAKRFVLVANGDKVETVIVEEDSSKVVSTVADSVLALL</sequence>
<gene>
    <name evidence="1" type="ORF">FA95DRAFT_1499230</name>
</gene>
<protein>
    <submittedName>
        <fullName evidence="1">Redoxin</fullName>
    </submittedName>
</protein>
<proteinExistence type="predicted"/>
<dbReference type="EMBL" id="MU276036">
    <property type="protein sequence ID" value="KAI0043024.1"/>
    <property type="molecule type" value="Genomic_DNA"/>
</dbReference>
<dbReference type="Proteomes" id="UP000814033">
    <property type="component" value="Unassembled WGS sequence"/>
</dbReference>
<reference evidence="1" key="2">
    <citation type="journal article" date="2022" name="New Phytol.">
        <title>Evolutionary transition to the ectomycorrhizal habit in the genomes of a hyperdiverse lineage of mushroom-forming fungi.</title>
        <authorList>
            <person name="Looney B."/>
            <person name="Miyauchi S."/>
            <person name="Morin E."/>
            <person name="Drula E."/>
            <person name="Courty P.E."/>
            <person name="Kohler A."/>
            <person name="Kuo A."/>
            <person name="LaButti K."/>
            <person name="Pangilinan J."/>
            <person name="Lipzen A."/>
            <person name="Riley R."/>
            <person name="Andreopoulos W."/>
            <person name="He G."/>
            <person name="Johnson J."/>
            <person name="Nolan M."/>
            <person name="Tritt A."/>
            <person name="Barry K.W."/>
            <person name="Grigoriev I.V."/>
            <person name="Nagy L.G."/>
            <person name="Hibbett D."/>
            <person name="Henrissat B."/>
            <person name="Matheny P.B."/>
            <person name="Labbe J."/>
            <person name="Martin F.M."/>
        </authorList>
    </citation>
    <scope>NUCLEOTIDE SEQUENCE</scope>
    <source>
        <strain evidence="1">FP105234-sp</strain>
    </source>
</reference>
<reference evidence="1" key="1">
    <citation type="submission" date="2021-02" db="EMBL/GenBank/DDBJ databases">
        <authorList>
            <consortium name="DOE Joint Genome Institute"/>
            <person name="Ahrendt S."/>
            <person name="Looney B.P."/>
            <person name="Miyauchi S."/>
            <person name="Morin E."/>
            <person name="Drula E."/>
            <person name="Courty P.E."/>
            <person name="Chicoki N."/>
            <person name="Fauchery L."/>
            <person name="Kohler A."/>
            <person name="Kuo A."/>
            <person name="Labutti K."/>
            <person name="Pangilinan J."/>
            <person name="Lipzen A."/>
            <person name="Riley R."/>
            <person name="Andreopoulos W."/>
            <person name="He G."/>
            <person name="Johnson J."/>
            <person name="Barry K.W."/>
            <person name="Grigoriev I.V."/>
            <person name="Nagy L."/>
            <person name="Hibbett D."/>
            <person name="Henrissat B."/>
            <person name="Matheny P.B."/>
            <person name="Labbe J."/>
            <person name="Martin F."/>
        </authorList>
    </citation>
    <scope>NUCLEOTIDE SEQUENCE</scope>
    <source>
        <strain evidence="1">FP105234-sp</strain>
    </source>
</reference>
<accession>A0ACB8RFW8</accession>
<evidence type="ECO:0000313" key="2">
    <source>
        <dbReference type="Proteomes" id="UP000814033"/>
    </source>
</evidence>
<keyword evidence="2" id="KW-1185">Reference proteome</keyword>